<organism evidence="7 8">
    <name type="scientific">Methylocapsa palsarum</name>
    <dbReference type="NCBI Taxonomy" id="1612308"/>
    <lineage>
        <taxon>Bacteria</taxon>
        <taxon>Pseudomonadati</taxon>
        <taxon>Pseudomonadota</taxon>
        <taxon>Alphaproteobacteria</taxon>
        <taxon>Hyphomicrobiales</taxon>
        <taxon>Beijerinckiaceae</taxon>
        <taxon>Methylocapsa</taxon>
    </lineage>
</organism>
<dbReference type="AlphaFoldDB" id="A0A1I3ZM76"/>
<keyword evidence="3" id="KW-0998">Cell outer membrane</keyword>
<dbReference type="SUPFAM" id="SSF103088">
    <property type="entry name" value="OmpA-like"/>
    <property type="match status" value="1"/>
</dbReference>
<dbReference type="PRINTS" id="PR01021">
    <property type="entry name" value="OMPADOMAIN"/>
</dbReference>
<gene>
    <name evidence="7" type="ORF">SAMN05444581_10849</name>
</gene>
<dbReference type="Gene3D" id="1.10.10.690">
    <property type="entry name" value="YidB-like"/>
    <property type="match status" value="1"/>
</dbReference>
<dbReference type="PANTHER" id="PTHR30329:SF21">
    <property type="entry name" value="LIPOPROTEIN YIAD-RELATED"/>
    <property type="match status" value="1"/>
</dbReference>
<dbReference type="GO" id="GO:0009279">
    <property type="term" value="C:cell outer membrane"/>
    <property type="evidence" value="ECO:0007669"/>
    <property type="project" value="UniProtKB-SubCell"/>
</dbReference>
<dbReference type="Proteomes" id="UP000198755">
    <property type="component" value="Unassembled WGS sequence"/>
</dbReference>
<evidence type="ECO:0000256" key="3">
    <source>
        <dbReference type="ARBA" id="ARBA00023237"/>
    </source>
</evidence>
<dbReference type="InterPro" id="IPR050330">
    <property type="entry name" value="Bact_OuterMem_StrucFunc"/>
</dbReference>
<feature type="region of interest" description="Disordered" evidence="5">
    <location>
        <begin position="308"/>
        <end position="329"/>
    </location>
</feature>
<dbReference type="EMBL" id="FOSN01000008">
    <property type="protein sequence ID" value="SFK45145.1"/>
    <property type="molecule type" value="Genomic_DNA"/>
</dbReference>
<feature type="domain" description="OmpA-like" evidence="6">
    <location>
        <begin position="220"/>
        <end position="329"/>
    </location>
</feature>
<dbReference type="PROSITE" id="PS51123">
    <property type="entry name" value="OMPA_2"/>
    <property type="match status" value="1"/>
</dbReference>
<protein>
    <submittedName>
        <fullName evidence="7">Outer membrane protein OmpA</fullName>
    </submittedName>
</protein>
<evidence type="ECO:0000256" key="1">
    <source>
        <dbReference type="ARBA" id="ARBA00004442"/>
    </source>
</evidence>
<accession>A0A1I3ZM76</accession>
<evidence type="ECO:0000256" key="5">
    <source>
        <dbReference type="SAM" id="MobiDB-lite"/>
    </source>
</evidence>
<evidence type="ECO:0000313" key="8">
    <source>
        <dbReference type="Proteomes" id="UP000198755"/>
    </source>
</evidence>
<dbReference type="CDD" id="cd07185">
    <property type="entry name" value="OmpA_C-like"/>
    <property type="match status" value="1"/>
</dbReference>
<keyword evidence="8" id="KW-1185">Reference proteome</keyword>
<dbReference type="PANTHER" id="PTHR30329">
    <property type="entry name" value="STATOR ELEMENT OF FLAGELLAR MOTOR COMPLEX"/>
    <property type="match status" value="1"/>
</dbReference>
<sequence>MALFDNLIADIGSRFNLGSKAESLLRELLRFISDDPNGVAGYLDKFKAAGFGDQIASWLGRGAGPALSSSEVEEALGLSAISAIGRKLSLGTDLVGDAIGYVTPKLVGLLTPGGAIPTRLPASVAGFLGGAEHKIAQVHASPHPVGQKSFDWVFPLALILGLTGLAYFFHQPKEPAAVTEAAKETPAEPAPAPAPVETADPAAHEIAAALTALKPGFSGSELVAILNKYRINFATGSAEIPEGSKPLLLQAAGLIKQLPASSHVQIDGFTDSTGDPAANVVLSQHRADAVRDLLIGAGVKDKILTAKGHGNAEDKGSNRHDRRIEFSVQ</sequence>
<dbReference type="InterPro" id="IPR027405">
    <property type="entry name" value="YidB-like"/>
</dbReference>
<reference evidence="7 8" key="1">
    <citation type="submission" date="2016-10" db="EMBL/GenBank/DDBJ databases">
        <authorList>
            <person name="de Groot N.N."/>
        </authorList>
    </citation>
    <scope>NUCLEOTIDE SEQUENCE [LARGE SCALE GENOMIC DNA]</scope>
    <source>
        <strain evidence="7 8">NE2</strain>
    </source>
</reference>
<name>A0A1I3ZM76_9HYPH</name>
<dbReference type="InterPro" id="IPR006665">
    <property type="entry name" value="OmpA-like"/>
</dbReference>
<dbReference type="Pfam" id="PF20159">
    <property type="entry name" value="YidB"/>
    <property type="match status" value="1"/>
</dbReference>
<evidence type="ECO:0000256" key="4">
    <source>
        <dbReference type="PROSITE-ProRule" id="PRU00473"/>
    </source>
</evidence>
<comment type="subcellular location">
    <subcellularLocation>
        <location evidence="1">Cell outer membrane</location>
    </subcellularLocation>
</comment>
<keyword evidence="2 4" id="KW-0472">Membrane</keyword>
<dbReference type="SUPFAM" id="SSF140804">
    <property type="entry name" value="YidB-like"/>
    <property type="match status" value="1"/>
</dbReference>
<dbReference type="Gene3D" id="3.30.1330.60">
    <property type="entry name" value="OmpA-like domain"/>
    <property type="match status" value="1"/>
</dbReference>
<dbReference type="RefSeq" id="WP_091681939.1">
    <property type="nucleotide sequence ID" value="NZ_FOSN01000008.1"/>
</dbReference>
<dbReference type="InterPro" id="IPR036737">
    <property type="entry name" value="OmpA-like_sf"/>
</dbReference>
<dbReference type="InterPro" id="IPR006664">
    <property type="entry name" value="OMP_bac"/>
</dbReference>
<dbReference type="STRING" id="1612308.SAMN05444581_10849"/>
<dbReference type="OrthoDB" id="9782229at2"/>
<evidence type="ECO:0000313" key="7">
    <source>
        <dbReference type="EMBL" id="SFK45145.1"/>
    </source>
</evidence>
<dbReference type="InterPro" id="IPR045372">
    <property type="entry name" value="YidB"/>
</dbReference>
<evidence type="ECO:0000256" key="2">
    <source>
        <dbReference type="ARBA" id="ARBA00023136"/>
    </source>
</evidence>
<evidence type="ECO:0000259" key="6">
    <source>
        <dbReference type="PROSITE" id="PS51123"/>
    </source>
</evidence>
<proteinExistence type="predicted"/>
<dbReference type="Pfam" id="PF00691">
    <property type="entry name" value="OmpA"/>
    <property type="match status" value="1"/>
</dbReference>